<comment type="caution">
    <text evidence="1">The sequence shown here is derived from an EMBL/GenBank/DDBJ whole genome shotgun (WGS) entry which is preliminary data.</text>
</comment>
<sequence>DSDRVILVHSLQSLEKLRSQHVTCCIVWETSFFAAMVVNLRMTPVCGAHASEKRRRQSVQRLRQRMAQHDSGKTLRIAESAWQGRRALPPIPPECFLLARVYLWRSPGRIYDWSTKARDSASYPIFGCLRKRESSPCPTLISIIHHKLCKGAIGRAKA</sequence>
<proteinExistence type="predicted"/>
<dbReference type="Proteomes" id="UP001476798">
    <property type="component" value="Unassembled WGS sequence"/>
</dbReference>
<accession>A0ABV0NE89</accession>
<evidence type="ECO:0000313" key="1">
    <source>
        <dbReference type="EMBL" id="MEQ2168883.1"/>
    </source>
</evidence>
<name>A0ABV0NE89_9TELE</name>
<keyword evidence="2" id="KW-1185">Reference proteome</keyword>
<evidence type="ECO:0000313" key="2">
    <source>
        <dbReference type="Proteomes" id="UP001476798"/>
    </source>
</evidence>
<organism evidence="1 2">
    <name type="scientific">Goodea atripinnis</name>
    <dbReference type="NCBI Taxonomy" id="208336"/>
    <lineage>
        <taxon>Eukaryota</taxon>
        <taxon>Metazoa</taxon>
        <taxon>Chordata</taxon>
        <taxon>Craniata</taxon>
        <taxon>Vertebrata</taxon>
        <taxon>Euteleostomi</taxon>
        <taxon>Actinopterygii</taxon>
        <taxon>Neopterygii</taxon>
        <taxon>Teleostei</taxon>
        <taxon>Neoteleostei</taxon>
        <taxon>Acanthomorphata</taxon>
        <taxon>Ovalentaria</taxon>
        <taxon>Atherinomorphae</taxon>
        <taxon>Cyprinodontiformes</taxon>
        <taxon>Goodeidae</taxon>
        <taxon>Goodea</taxon>
    </lineage>
</organism>
<gene>
    <name evidence="1" type="ORF">GOODEAATRI_019200</name>
</gene>
<feature type="non-terminal residue" evidence="1">
    <location>
        <position position="1"/>
    </location>
</feature>
<reference evidence="1 2" key="1">
    <citation type="submission" date="2021-06" db="EMBL/GenBank/DDBJ databases">
        <authorList>
            <person name="Palmer J.M."/>
        </authorList>
    </citation>
    <scope>NUCLEOTIDE SEQUENCE [LARGE SCALE GENOMIC DNA]</scope>
    <source>
        <strain evidence="1 2">GA_2019</strain>
        <tissue evidence="1">Muscle</tissue>
    </source>
</reference>
<protein>
    <submittedName>
        <fullName evidence="1">Uncharacterized protein</fullName>
    </submittedName>
</protein>
<dbReference type="EMBL" id="JAHRIO010031672">
    <property type="protein sequence ID" value="MEQ2168883.1"/>
    <property type="molecule type" value="Genomic_DNA"/>
</dbReference>